<evidence type="ECO:0000256" key="2">
    <source>
        <dbReference type="ARBA" id="ARBA00022741"/>
    </source>
</evidence>
<organism evidence="6 7">
    <name type="scientific">Arthrobacter horti</name>
    <dbReference type="NCBI Taxonomy" id="3068273"/>
    <lineage>
        <taxon>Bacteria</taxon>
        <taxon>Bacillati</taxon>
        <taxon>Actinomycetota</taxon>
        <taxon>Actinomycetes</taxon>
        <taxon>Micrococcales</taxon>
        <taxon>Micrococcaceae</taxon>
        <taxon>Arthrobacter</taxon>
    </lineage>
</organism>
<keyword evidence="3 6" id="KW-0067">ATP-binding</keyword>
<evidence type="ECO:0000313" key="7">
    <source>
        <dbReference type="Proteomes" id="UP001232725"/>
    </source>
</evidence>
<dbReference type="SUPFAM" id="SSF52540">
    <property type="entry name" value="P-loop containing nucleoside triphosphate hydrolases"/>
    <property type="match status" value="2"/>
</dbReference>
<dbReference type="GO" id="GO:0005524">
    <property type="term" value="F:ATP binding"/>
    <property type="evidence" value="ECO:0007669"/>
    <property type="project" value="UniProtKB-KW"/>
</dbReference>
<comment type="caution">
    <text evidence="6">The sequence shown here is derived from an EMBL/GenBank/DDBJ whole genome shotgun (WGS) entry which is preliminary data.</text>
</comment>
<evidence type="ECO:0000256" key="4">
    <source>
        <dbReference type="SAM" id="Coils"/>
    </source>
</evidence>
<feature type="domain" description="ABC transporter" evidence="5">
    <location>
        <begin position="16"/>
        <end position="255"/>
    </location>
</feature>
<dbReference type="CDD" id="cd03221">
    <property type="entry name" value="ABCF_EF-3"/>
    <property type="match status" value="1"/>
</dbReference>
<name>A0ABT9IP04_9MICC</name>
<keyword evidence="4" id="KW-0175">Coiled coil</keyword>
<dbReference type="Pfam" id="PF00005">
    <property type="entry name" value="ABC_tran"/>
    <property type="match status" value="2"/>
</dbReference>
<reference evidence="6 7" key="1">
    <citation type="submission" date="2023-08" db="EMBL/GenBank/DDBJ databases">
        <title>Arthrobacter horti sp. nov., isolated from forest soil.</title>
        <authorList>
            <person name="Park M."/>
        </authorList>
    </citation>
    <scope>NUCLEOTIDE SEQUENCE [LARGE SCALE GENOMIC DNA]</scope>
    <source>
        <strain evidence="6 7">YJM1</strain>
    </source>
</reference>
<dbReference type="InterPro" id="IPR003439">
    <property type="entry name" value="ABC_transporter-like_ATP-bd"/>
</dbReference>
<evidence type="ECO:0000256" key="3">
    <source>
        <dbReference type="ARBA" id="ARBA00022840"/>
    </source>
</evidence>
<sequence length="562" mass="60374">MQSQTATRHTFTHDHLAVDGVSQSYAGRRVLSDIGFAVPPGQRAGLIGENGSGKSTLLRILAGVQDADTGLVFRPARLGYYAQELDATPDTTAAEVLDRAQAPALEALAGLESGDPERYAQAIDDAERLGAWSAGARRGAALAGLGLSGLDEHARVGGLSGGQRARLALAALILEEPDALLLDEPSNHLDDAAVAYLESVLRDWKGPVLFASHDRTFLDRVATRIVDLDPLPVPAAVLADAQEGADAGSGFGVRSFGGGYSDARRTREHLMRLWRDRYEAEQEELADLRHEIEVGSRNVNRRNEPRTEARASLKFYTDKDARVTARRARNARVRFETLERDRVRRPPRPLRFAGFTLPPVSPAASRDGSVPGTDPVLRVTGLHVPGRLDAVDLALPPGGRLLLTGPNGSGKSTLLGALTGAVAHHGDVRWAPGTRAARLAQDTVFPEPRRTAAEWYARAVGPDRAEELPLAELGLLASQDVDRAVGELSLGLQRRVALAALVADPPDVLLLDEPSNHLSLALVDQLEEALEAFAGAVVIATHDRWLRSRWVGKGTTELRLGE</sequence>
<proteinExistence type="predicted"/>
<keyword evidence="1" id="KW-0677">Repeat</keyword>
<keyword evidence="2" id="KW-0547">Nucleotide-binding</keyword>
<dbReference type="InterPro" id="IPR027417">
    <property type="entry name" value="P-loop_NTPase"/>
</dbReference>
<feature type="coiled-coil region" evidence="4">
    <location>
        <begin position="271"/>
        <end position="298"/>
    </location>
</feature>
<dbReference type="InterPro" id="IPR003593">
    <property type="entry name" value="AAA+_ATPase"/>
</dbReference>
<dbReference type="PANTHER" id="PTHR19211:SF14">
    <property type="entry name" value="ATP-BINDING CASSETTE SUB-FAMILY F MEMBER 1"/>
    <property type="match status" value="1"/>
</dbReference>
<keyword evidence="7" id="KW-1185">Reference proteome</keyword>
<gene>
    <name evidence="6" type="ORF">Q9R02_09105</name>
</gene>
<dbReference type="PROSITE" id="PS00211">
    <property type="entry name" value="ABC_TRANSPORTER_1"/>
    <property type="match status" value="1"/>
</dbReference>
<dbReference type="SMART" id="SM00382">
    <property type="entry name" value="AAA"/>
    <property type="match status" value="2"/>
</dbReference>
<dbReference type="PANTHER" id="PTHR19211">
    <property type="entry name" value="ATP-BINDING TRANSPORT PROTEIN-RELATED"/>
    <property type="match status" value="1"/>
</dbReference>
<evidence type="ECO:0000313" key="6">
    <source>
        <dbReference type="EMBL" id="MDP5227307.1"/>
    </source>
</evidence>
<dbReference type="Proteomes" id="UP001232725">
    <property type="component" value="Unassembled WGS sequence"/>
</dbReference>
<dbReference type="InterPro" id="IPR050611">
    <property type="entry name" value="ABCF"/>
</dbReference>
<evidence type="ECO:0000256" key="1">
    <source>
        <dbReference type="ARBA" id="ARBA00022737"/>
    </source>
</evidence>
<evidence type="ECO:0000259" key="5">
    <source>
        <dbReference type="PROSITE" id="PS50893"/>
    </source>
</evidence>
<dbReference type="RefSeq" id="WP_305996360.1">
    <property type="nucleotide sequence ID" value="NZ_JAVALS010000005.1"/>
</dbReference>
<dbReference type="EMBL" id="JAVALS010000005">
    <property type="protein sequence ID" value="MDP5227307.1"/>
    <property type="molecule type" value="Genomic_DNA"/>
</dbReference>
<dbReference type="Gene3D" id="3.40.50.300">
    <property type="entry name" value="P-loop containing nucleotide triphosphate hydrolases"/>
    <property type="match status" value="2"/>
</dbReference>
<accession>A0ABT9IP04</accession>
<protein>
    <submittedName>
        <fullName evidence="6">ATP-binding cassette domain-containing protein</fullName>
    </submittedName>
</protein>
<dbReference type="InterPro" id="IPR017871">
    <property type="entry name" value="ABC_transporter-like_CS"/>
</dbReference>
<dbReference type="PROSITE" id="PS50893">
    <property type="entry name" value="ABC_TRANSPORTER_2"/>
    <property type="match status" value="1"/>
</dbReference>